<proteinExistence type="inferred from homology"/>
<evidence type="ECO:0000313" key="3">
    <source>
        <dbReference type="Proteomes" id="UP001596378"/>
    </source>
</evidence>
<dbReference type="RefSeq" id="WP_378050527.1">
    <property type="nucleotide sequence ID" value="NZ_JBHMDN010000028.1"/>
</dbReference>
<gene>
    <name evidence="2" type="ORF">ACFQMJ_01755</name>
</gene>
<reference evidence="3" key="1">
    <citation type="journal article" date="2019" name="Int. J. Syst. Evol. Microbiol.">
        <title>The Global Catalogue of Microorganisms (GCM) 10K type strain sequencing project: providing services to taxonomists for standard genome sequencing and annotation.</title>
        <authorList>
            <consortium name="The Broad Institute Genomics Platform"/>
            <consortium name="The Broad Institute Genome Sequencing Center for Infectious Disease"/>
            <person name="Wu L."/>
            <person name="Ma J."/>
        </authorList>
    </citation>
    <scope>NUCLEOTIDE SEQUENCE [LARGE SCALE GENOMIC DNA]</scope>
    <source>
        <strain evidence="3">KCTC 12907</strain>
    </source>
</reference>
<dbReference type="Proteomes" id="UP001596378">
    <property type="component" value="Unassembled WGS sequence"/>
</dbReference>
<dbReference type="NCBIfam" id="TIGR03930">
    <property type="entry name" value="WXG100_ESAT6"/>
    <property type="match status" value="1"/>
</dbReference>
<evidence type="ECO:0000313" key="2">
    <source>
        <dbReference type="EMBL" id="MFC7147246.1"/>
    </source>
</evidence>
<keyword evidence="3" id="KW-1185">Reference proteome</keyword>
<sequence>MARKITVDPSKLETASQKMDGLAADYEKQYQQLFNEVDGMGAAWQGADNVAFVNQIKGFMDDFQKMKALMMQYSDFLKLSAKAYKDTQTETINQAKRLAN</sequence>
<comment type="similarity">
    <text evidence="1">Belongs to the WXG100 family.</text>
</comment>
<accession>A0ABW2F222</accession>
<dbReference type="Pfam" id="PF06013">
    <property type="entry name" value="WXG100"/>
    <property type="match status" value="1"/>
</dbReference>
<dbReference type="InterPro" id="IPR010310">
    <property type="entry name" value="T7SS_ESAT-6-like"/>
</dbReference>
<evidence type="ECO:0000256" key="1">
    <source>
        <dbReference type="RuleBase" id="RU362001"/>
    </source>
</evidence>
<dbReference type="Gene3D" id="1.10.287.1060">
    <property type="entry name" value="ESAT-6-like"/>
    <property type="match status" value="1"/>
</dbReference>
<dbReference type="EMBL" id="JBHTAI010000001">
    <property type="protein sequence ID" value="MFC7147246.1"/>
    <property type="molecule type" value="Genomic_DNA"/>
</dbReference>
<organism evidence="2 3">
    <name type="scientific">Cohnella cellulosilytica</name>
    <dbReference type="NCBI Taxonomy" id="986710"/>
    <lineage>
        <taxon>Bacteria</taxon>
        <taxon>Bacillati</taxon>
        <taxon>Bacillota</taxon>
        <taxon>Bacilli</taxon>
        <taxon>Bacillales</taxon>
        <taxon>Paenibacillaceae</taxon>
        <taxon>Cohnella</taxon>
    </lineage>
</organism>
<comment type="caution">
    <text evidence="2">The sequence shown here is derived from an EMBL/GenBank/DDBJ whole genome shotgun (WGS) entry which is preliminary data.</text>
</comment>
<protein>
    <recommendedName>
        <fullName evidence="1">ESAT-6-like protein</fullName>
    </recommendedName>
</protein>
<dbReference type="InterPro" id="IPR036689">
    <property type="entry name" value="ESAT-6-like_sf"/>
</dbReference>
<dbReference type="SUPFAM" id="SSF140453">
    <property type="entry name" value="EsxAB dimer-like"/>
    <property type="match status" value="1"/>
</dbReference>
<name>A0ABW2F222_9BACL</name>